<keyword evidence="3 11" id="KW-0812">Transmembrane</keyword>
<evidence type="ECO:0000256" key="3">
    <source>
        <dbReference type="ARBA" id="ARBA00022692"/>
    </source>
</evidence>
<comment type="similarity">
    <text evidence="2">Belongs to the type I cytokine receptor family. Type 2 subfamily.</text>
</comment>
<evidence type="ECO:0000313" key="14">
    <source>
        <dbReference type="Ensembl" id="ENSMMDP00005034782.1"/>
    </source>
</evidence>
<feature type="transmembrane region" description="Helical" evidence="11">
    <location>
        <begin position="518"/>
        <end position="541"/>
    </location>
</feature>
<reference evidence="14" key="1">
    <citation type="submission" date="2019-06" db="EMBL/GenBank/DDBJ databases">
        <authorList>
            <consortium name="Wellcome Sanger Institute Data Sharing"/>
        </authorList>
    </citation>
    <scope>NUCLEOTIDE SEQUENCE [LARGE SCALE GENOMIC DNA]</scope>
</reference>
<dbReference type="PROSITE" id="PS50853">
    <property type="entry name" value="FN3"/>
    <property type="match status" value="2"/>
</dbReference>
<name>A0A667Z3M5_9TELE</name>
<dbReference type="InterPro" id="IPR003961">
    <property type="entry name" value="FN3_dom"/>
</dbReference>
<dbReference type="Proteomes" id="UP000472263">
    <property type="component" value="Chromosome 8"/>
</dbReference>
<keyword evidence="9" id="KW-0325">Glycoprotein</keyword>
<dbReference type="OrthoDB" id="5989951at2759"/>
<reference evidence="14" key="2">
    <citation type="submission" date="2025-08" db="UniProtKB">
        <authorList>
            <consortium name="Ensembl"/>
        </authorList>
    </citation>
    <scope>IDENTIFICATION</scope>
</reference>
<evidence type="ECO:0000256" key="10">
    <source>
        <dbReference type="SAM" id="MobiDB-lite"/>
    </source>
</evidence>
<evidence type="ECO:0000256" key="1">
    <source>
        <dbReference type="ARBA" id="ARBA00004479"/>
    </source>
</evidence>
<gene>
    <name evidence="14" type="primary">il12rb2l</name>
</gene>
<comment type="subcellular location">
    <subcellularLocation>
        <location evidence="1">Membrane</location>
        <topology evidence="1">Single-pass type I membrane protein</topology>
    </subcellularLocation>
</comment>
<dbReference type="Pfam" id="PF00041">
    <property type="entry name" value="fn3"/>
    <property type="match status" value="1"/>
</dbReference>
<evidence type="ECO:0000313" key="15">
    <source>
        <dbReference type="Proteomes" id="UP000472263"/>
    </source>
</evidence>
<keyword evidence="7 11" id="KW-0472">Membrane</keyword>
<dbReference type="Ensembl" id="ENSMMDT00005035549.1">
    <property type="protein sequence ID" value="ENSMMDP00005034782.1"/>
    <property type="gene ID" value="ENSMMDG00005016348.1"/>
</dbReference>
<evidence type="ECO:0000256" key="11">
    <source>
        <dbReference type="SAM" id="Phobius"/>
    </source>
</evidence>
<sequence length="695" mass="77319">MARPGTRWLLSILLVLPTCAHPPGPPPPPSPPQCHIPYDEHNGWLAINCVWEPGPDPQTPTTYTLHWESEGNKKQIEATNVNGSIPRPLFYRFTDLHVWVQAKNQHGSANSSLTVFNTAKIMNSPTPIVEDGGQEPLEIHWQSRCEMLATSEGFCEVRHQAEEGQSQLENDTFHGVYTFLSPEPYTVYEFQVRCACEDHLISDWSAVHRVETAGAVPVGKLDVWRDCGMSSGIDACILIWKKLPRKQARGHILGYEVKLSYSNASSELVNISTAEPSGQLVCGQLQCHLNSSLKGVAAVTVSAYNAHCATSPAHLAIPASGIENDEQAIRLEMNSESLNVSWDPPPQLADNVKEYVVQYKQAGLPPGKGFDWVRVNSSQTTATVKGQFEKYTAYQVSLFTLSHDGDNPRHLSSVIGYSQQGVPSKVRSFQVSTFGATHVTLFWEPVPLLQRKGVILYYQIGIDSQVYNVSVLPRHGNLTFLLKHLSPSRVYEVWLRAVTVAGPGANATLKFQTAVQWAFGYVASLLTVIFVVIACVVGVAVHSFRAESEACPLVPWCLNEKVPDPRNSHIFRHMKHQFNGSLAWIWTPILEAHPKISQLEVVEIPPEMLKPCPEEASHSDGQLEGEEHSQTYRGGDEREEDTEGRHQYGREAYSKMIDSDEEQSRDDCLSSSDEDEFISGYEKHFMPTALEVMEG</sequence>
<keyword evidence="6 11" id="KW-1133">Transmembrane helix</keyword>
<evidence type="ECO:0000256" key="8">
    <source>
        <dbReference type="ARBA" id="ARBA00023170"/>
    </source>
</evidence>
<dbReference type="SMART" id="SM00060">
    <property type="entry name" value="FN3"/>
    <property type="match status" value="3"/>
</dbReference>
<evidence type="ECO:0000259" key="13">
    <source>
        <dbReference type="PROSITE" id="PS50853"/>
    </source>
</evidence>
<evidence type="ECO:0000256" key="2">
    <source>
        <dbReference type="ARBA" id="ARBA00008921"/>
    </source>
</evidence>
<feature type="domain" description="Fibronectin type-III" evidence="13">
    <location>
        <begin position="422"/>
        <end position="518"/>
    </location>
</feature>
<dbReference type="AlphaFoldDB" id="A0A667Z3M5"/>
<dbReference type="GO" id="GO:0005886">
    <property type="term" value="C:plasma membrane"/>
    <property type="evidence" value="ECO:0007669"/>
    <property type="project" value="UniProtKB-ARBA"/>
</dbReference>
<protein>
    <submittedName>
        <fullName evidence="14">Interleukin-12 receptor subunit beta-2-like</fullName>
    </submittedName>
</protein>
<dbReference type="CDD" id="cd00063">
    <property type="entry name" value="FN3"/>
    <property type="match status" value="2"/>
</dbReference>
<evidence type="ECO:0000256" key="7">
    <source>
        <dbReference type="ARBA" id="ARBA00023136"/>
    </source>
</evidence>
<feature type="compositionally biased region" description="Basic and acidic residues" evidence="10">
    <location>
        <begin position="625"/>
        <end position="636"/>
    </location>
</feature>
<feature type="domain" description="Fibronectin type-III" evidence="13">
    <location>
        <begin position="321"/>
        <end position="421"/>
    </location>
</feature>
<keyword evidence="4 12" id="KW-0732">Signal</keyword>
<proteinExistence type="inferred from homology"/>
<dbReference type="PANTHER" id="PTHR48423:SF1">
    <property type="entry name" value="INTERLEUKIN-27 RECEPTOR SUBUNIT ALPHA"/>
    <property type="match status" value="1"/>
</dbReference>
<dbReference type="Gene3D" id="2.60.40.10">
    <property type="entry name" value="Immunoglobulins"/>
    <property type="match status" value="5"/>
</dbReference>
<feature type="chain" id="PRO_5025483135" evidence="12">
    <location>
        <begin position="21"/>
        <end position="695"/>
    </location>
</feature>
<dbReference type="PANTHER" id="PTHR48423">
    <property type="entry name" value="INTERLEUKIN-27 RECEPTOR SUBUNIT ALPHA"/>
    <property type="match status" value="1"/>
</dbReference>
<organism evidence="14 15">
    <name type="scientific">Myripristis murdjan</name>
    <name type="common">pinecone soldierfish</name>
    <dbReference type="NCBI Taxonomy" id="586833"/>
    <lineage>
        <taxon>Eukaryota</taxon>
        <taxon>Metazoa</taxon>
        <taxon>Chordata</taxon>
        <taxon>Craniata</taxon>
        <taxon>Vertebrata</taxon>
        <taxon>Euteleostomi</taxon>
        <taxon>Actinopterygii</taxon>
        <taxon>Neopterygii</taxon>
        <taxon>Teleostei</taxon>
        <taxon>Neoteleostei</taxon>
        <taxon>Acanthomorphata</taxon>
        <taxon>Holocentriformes</taxon>
        <taxon>Holocentridae</taxon>
        <taxon>Myripristis</taxon>
    </lineage>
</organism>
<evidence type="ECO:0000256" key="4">
    <source>
        <dbReference type="ARBA" id="ARBA00022729"/>
    </source>
</evidence>
<feature type="signal peptide" evidence="12">
    <location>
        <begin position="1"/>
        <end position="20"/>
    </location>
</feature>
<dbReference type="InterPro" id="IPR052672">
    <property type="entry name" value="Type1_Cytokine_Rcpt_Type2"/>
</dbReference>
<reference evidence="14" key="3">
    <citation type="submission" date="2025-09" db="UniProtKB">
        <authorList>
            <consortium name="Ensembl"/>
        </authorList>
    </citation>
    <scope>IDENTIFICATION</scope>
</reference>
<feature type="compositionally biased region" description="Basic and acidic residues" evidence="10">
    <location>
        <begin position="643"/>
        <end position="653"/>
    </location>
</feature>
<dbReference type="GeneTree" id="ENSGT00940000155603"/>
<evidence type="ECO:0000256" key="6">
    <source>
        <dbReference type="ARBA" id="ARBA00022989"/>
    </source>
</evidence>
<keyword evidence="5" id="KW-0677">Repeat</keyword>
<keyword evidence="8" id="KW-0675">Receptor</keyword>
<dbReference type="InterPro" id="IPR013783">
    <property type="entry name" value="Ig-like_fold"/>
</dbReference>
<keyword evidence="15" id="KW-1185">Reference proteome</keyword>
<dbReference type="InterPro" id="IPR036116">
    <property type="entry name" value="FN3_sf"/>
</dbReference>
<feature type="region of interest" description="Disordered" evidence="10">
    <location>
        <begin position="610"/>
        <end position="682"/>
    </location>
</feature>
<evidence type="ECO:0000256" key="5">
    <source>
        <dbReference type="ARBA" id="ARBA00022737"/>
    </source>
</evidence>
<evidence type="ECO:0000256" key="9">
    <source>
        <dbReference type="ARBA" id="ARBA00023180"/>
    </source>
</evidence>
<dbReference type="InParanoid" id="A0A667Z3M5"/>
<evidence type="ECO:0000256" key="12">
    <source>
        <dbReference type="SAM" id="SignalP"/>
    </source>
</evidence>
<accession>A0A667Z3M5</accession>
<dbReference type="SUPFAM" id="SSF49265">
    <property type="entry name" value="Fibronectin type III"/>
    <property type="match status" value="3"/>
</dbReference>